<dbReference type="CDD" id="cd17574">
    <property type="entry name" value="REC_OmpR"/>
    <property type="match status" value="1"/>
</dbReference>
<dbReference type="GO" id="GO:0003700">
    <property type="term" value="F:DNA-binding transcription factor activity"/>
    <property type="evidence" value="ECO:0007669"/>
    <property type="project" value="InterPro"/>
</dbReference>
<dbReference type="Pfam" id="PF02518">
    <property type="entry name" value="HATPase_c"/>
    <property type="match status" value="1"/>
</dbReference>
<feature type="transmembrane region" description="Helical" evidence="7">
    <location>
        <begin position="791"/>
        <end position="813"/>
    </location>
</feature>
<dbReference type="GO" id="GO:0000155">
    <property type="term" value="F:phosphorelay sensor kinase activity"/>
    <property type="evidence" value="ECO:0007669"/>
    <property type="project" value="InterPro"/>
</dbReference>
<dbReference type="Proteomes" id="UP000594759">
    <property type="component" value="Chromosome"/>
</dbReference>
<accession>A0A7S9Q077</accession>
<evidence type="ECO:0000256" key="1">
    <source>
        <dbReference type="ARBA" id="ARBA00000085"/>
    </source>
</evidence>
<evidence type="ECO:0000259" key="9">
    <source>
        <dbReference type="PROSITE" id="PS01124"/>
    </source>
</evidence>
<sequence length="1384" mass="157171">MNRVFIFLSFIAGLFCASGAHAVDVEPPNSFYYRQLDNRNGLSNSSINTIFQDRDQLLWIGTWDGLNRYDGANFSVYNHNIDQRQNSIGSNVIQSIKEDHKNNIWISTIGGVSRYNKVSGKFSRYFYKNTAIQKIRENEYELIISKAGEVFCFAANGMLRKYDDAKDQFLDYQHFNDAESIIKTCFIGDRLCFLDKSGRLLVAKIGPKKLQVLKTIAIPGGVNNLVAANDKVVFSNINDEHFSIDAKLSAQRLPLPSRKIRSIAFYQSHYVIAWENQGIQIVDNRFQPTTFLASEAEKVANLKITALSVGENSVLWLGTDGNGLIQIYPNENYFGLMTKINGVNINKPIRAFAEDNGNLWVGTKGNGLFILKDFWNAGKSPQKTQKIDVSNGLENNAVFAIKKGSGELIYIGTDGKGLSIYDKRTNKIVNWANIKGADRYPEFRSVYAILEDADGSVWLGTSGFGLVHLKISRQSNQALALTYFKQYYSSSKETNGPVNDIIYALAQGKDDRLWIACRYGGLSVINKKNGQFTTYKASGYEGSLSHSDVLSLFYDSKNRLWVGTSYGLNYLSYSESLKSEPRFNKITMNSGLPNNTIHAIQEDGAGNIWLSTNKGIAKINPQNNSVANYQESDGLQSNEFSDGATFKASNNNLFFGGIYGFNYFLPKHITENTKQPNLLISDLQMGGKAFFNNQYLVIKANQQAVESFDIERKSNFFQFSFNALNYFNASKNEFAYQLKGLDQSWRYTGTDGKIAYYNIPPGQYELVVRWSNGEGVWTKDVVALRLHVKQYFWLTLPAYACYFVLLVIAGYAFHRYRKNKLEMKFKLERESLFRQKDEENHRQRINFFTNIAHEIQTPLTLILGSVEHFMQKENSSGKPTGQSYFLSLIHQHTARLTYLVHQLLEFRKAEAGYLKRSDDYFDISKLLTSLSQLFVPASTKKEQTFTRHIEDGIAGFIDKDKFEKVLFNLLSNAFKHSGEREEVVFTATYDQHSQELEIVVSNSGCRLAESDLEDIFKEFQVGKSSDLNNFSTGIGLAFTKELVAIMDGELNASLKNDWISFSFKLKLQQAIEGKKDEVVTSAPSSLFESILKPYEQEPIASVEENNKVALIDDLKAVCTHSVLVVEDDLALRFLIKNILKDHYNVYEAENGVSALSFLKNNTPDIIISDVMMPDMDGLELCKHIKTVPATCHIPFIMLSAKGTEENKTEGYETGADAYIAKPFNVNYLQMRVRKLLDYRERMNHLIKDRNINNQFVDVDLEQGDKEFLNALVKAVEDNLAEPDLDAAKLEDALCISKMQLYRKLKSLAGMTPSEFIKRIRLKHAAVLLQNSKLNVSEIFYLTGFNNKSYFFREFKKIYHLAPNEYRQKQYQADESPLPSDSYRI</sequence>
<dbReference type="Gene3D" id="3.30.565.10">
    <property type="entry name" value="Histidine kinase-like ATPase, C-terminal domain"/>
    <property type="match status" value="1"/>
</dbReference>
<dbReference type="Pfam" id="PF12833">
    <property type="entry name" value="HTH_18"/>
    <property type="match status" value="1"/>
</dbReference>
<keyword evidence="7" id="KW-0472">Membrane</keyword>
<dbReference type="SUPFAM" id="SSF55874">
    <property type="entry name" value="ATPase domain of HSP90 chaperone/DNA topoisomerase II/histidine kinase"/>
    <property type="match status" value="1"/>
</dbReference>
<dbReference type="SMART" id="SM00387">
    <property type="entry name" value="HATPase_c"/>
    <property type="match status" value="1"/>
</dbReference>
<keyword evidence="5" id="KW-0804">Transcription</keyword>
<dbReference type="Pfam" id="PF07494">
    <property type="entry name" value="Reg_prop"/>
    <property type="match status" value="5"/>
</dbReference>
<evidence type="ECO:0000256" key="8">
    <source>
        <dbReference type="SAM" id="SignalP"/>
    </source>
</evidence>
<dbReference type="PROSITE" id="PS50109">
    <property type="entry name" value="HIS_KIN"/>
    <property type="match status" value="1"/>
</dbReference>
<evidence type="ECO:0000313" key="13">
    <source>
        <dbReference type="Proteomes" id="UP000594759"/>
    </source>
</evidence>
<gene>
    <name evidence="12" type="ORF">IZT61_08925</name>
</gene>
<evidence type="ECO:0000259" key="10">
    <source>
        <dbReference type="PROSITE" id="PS50109"/>
    </source>
</evidence>
<keyword evidence="3 6" id="KW-0597">Phosphoprotein</keyword>
<dbReference type="SUPFAM" id="SSF101898">
    <property type="entry name" value="NHL repeat"/>
    <property type="match status" value="1"/>
</dbReference>
<keyword evidence="13" id="KW-1185">Reference proteome</keyword>
<evidence type="ECO:0000256" key="2">
    <source>
        <dbReference type="ARBA" id="ARBA00012438"/>
    </source>
</evidence>
<feature type="domain" description="Histidine kinase" evidence="10">
    <location>
        <begin position="850"/>
        <end position="1069"/>
    </location>
</feature>
<dbReference type="Pfam" id="PF07495">
    <property type="entry name" value="Y_Y_Y"/>
    <property type="match status" value="1"/>
</dbReference>
<dbReference type="Pfam" id="PF00512">
    <property type="entry name" value="HisKA"/>
    <property type="match status" value="1"/>
</dbReference>
<dbReference type="PANTHER" id="PTHR43547">
    <property type="entry name" value="TWO-COMPONENT HISTIDINE KINASE"/>
    <property type="match status" value="1"/>
</dbReference>
<dbReference type="InterPro" id="IPR005467">
    <property type="entry name" value="His_kinase_dom"/>
</dbReference>
<reference evidence="12 13" key="1">
    <citation type="submission" date="2020-11" db="EMBL/GenBank/DDBJ databases">
        <title>Pedobacter endophytica, an endophytic bacteria isolated form Carex pumila.</title>
        <authorList>
            <person name="Peng Y."/>
            <person name="Jiang L."/>
            <person name="Lee J."/>
        </authorList>
    </citation>
    <scope>NUCLEOTIDE SEQUENCE [LARGE SCALE GENOMIC DNA]</scope>
    <source>
        <strain evidence="12 13">JBR3-12</strain>
    </source>
</reference>
<dbReference type="EC" id="2.7.13.3" evidence="2"/>
<dbReference type="InterPro" id="IPR011123">
    <property type="entry name" value="Y_Y_Y"/>
</dbReference>
<dbReference type="SMART" id="SM00448">
    <property type="entry name" value="REC"/>
    <property type="match status" value="1"/>
</dbReference>
<feature type="signal peptide" evidence="8">
    <location>
        <begin position="1"/>
        <end position="22"/>
    </location>
</feature>
<dbReference type="InterPro" id="IPR036097">
    <property type="entry name" value="HisK_dim/P_sf"/>
</dbReference>
<dbReference type="InterPro" id="IPR036890">
    <property type="entry name" value="HATPase_C_sf"/>
</dbReference>
<dbReference type="PANTHER" id="PTHR43547:SF2">
    <property type="entry name" value="HYBRID SIGNAL TRANSDUCTION HISTIDINE KINASE C"/>
    <property type="match status" value="1"/>
</dbReference>
<protein>
    <recommendedName>
        <fullName evidence="2">histidine kinase</fullName>
        <ecNumber evidence="2">2.7.13.3</ecNumber>
    </recommendedName>
</protein>
<dbReference type="EMBL" id="CP064939">
    <property type="protein sequence ID" value="QPH41358.1"/>
    <property type="molecule type" value="Genomic_DNA"/>
</dbReference>
<feature type="modified residue" description="4-aspartylphosphate" evidence="6">
    <location>
        <position position="1169"/>
    </location>
</feature>
<proteinExistence type="predicted"/>
<organism evidence="12 13">
    <name type="scientific">Pedobacter endophyticus</name>
    <dbReference type="NCBI Taxonomy" id="2789740"/>
    <lineage>
        <taxon>Bacteria</taxon>
        <taxon>Pseudomonadati</taxon>
        <taxon>Bacteroidota</taxon>
        <taxon>Sphingobacteriia</taxon>
        <taxon>Sphingobacteriales</taxon>
        <taxon>Sphingobacteriaceae</taxon>
        <taxon>Pedobacter</taxon>
    </lineage>
</organism>
<dbReference type="SMART" id="SM00388">
    <property type="entry name" value="HisKA"/>
    <property type="match status" value="1"/>
</dbReference>
<keyword evidence="7" id="KW-1133">Transmembrane helix</keyword>
<feature type="domain" description="HTH araC/xylS-type" evidence="9">
    <location>
        <begin position="1269"/>
        <end position="1368"/>
    </location>
</feature>
<dbReference type="Gene3D" id="1.10.287.130">
    <property type="match status" value="1"/>
</dbReference>
<name>A0A7S9Q077_9SPHI</name>
<dbReference type="Gene3D" id="3.40.50.2300">
    <property type="match status" value="1"/>
</dbReference>
<dbReference type="SUPFAM" id="SSF52172">
    <property type="entry name" value="CheY-like"/>
    <property type="match status" value="1"/>
</dbReference>
<dbReference type="PROSITE" id="PS50110">
    <property type="entry name" value="RESPONSE_REGULATORY"/>
    <property type="match status" value="1"/>
</dbReference>
<keyword evidence="4" id="KW-0805">Transcription regulation</keyword>
<evidence type="ECO:0000256" key="4">
    <source>
        <dbReference type="ARBA" id="ARBA00023015"/>
    </source>
</evidence>
<dbReference type="Pfam" id="PF00072">
    <property type="entry name" value="Response_reg"/>
    <property type="match status" value="1"/>
</dbReference>
<feature type="chain" id="PRO_5032896352" description="histidine kinase" evidence="8">
    <location>
        <begin position="23"/>
        <end position="1384"/>
    </location>
</feature>
<evidence type="ECO:0000256" key="3">
    <source>
        <dbReference type="ARBA" id="ARBA00022553"/>
    </source>
</evidence>
<dbReference type="InterPro" id="IPR001789">
    <property type="entry name" value="Sig_transdc_resp-reg_receiver"/>
</dbReference>
<dbReference type="CDD" id="cd00082">
    <property type="entry name" value="HisKA"/>
    <property type="match status" value="1"/>
</dbReference>
<dbReference type="Gene3D" id="2.130.10.10">
    <property type="entry name" value="YVTN repeat-like/Quinoprotein amine dehydrogenase"/>
    <property type="match status" value="2"/>
</dbReference>
<feature type="domain" description="Response regulatory" evidence="11">
    <location>
        <begin position="1121"/>
        <end position="1236"/>
    </location>
</feature>
<dbReference type="InterPro" id="IPR009057">
    <property type="entry name" value="Homeodomain-like_sf"/>
</dbReference>
<dbReference type="PROSITE" id="PS01124">
    <property type="entry name" value="HTH_ARAC_FAMILY_2"/>
    <property type="match status" value="1"/>
</dbReference>
<evidence type="ECO:0000256" key="7">
    <source>
        <dbReference type="SAM" id="Phobius"/>
    </source>
</evidence>
<evidence type="ECO:0000313" key="12">
    <source>
        <dbReference type="EMBL" id="QPH41358.1"/>
    </source>
</evidence>
<evidence type="ECO:0000259" key="11">
    <source>
        <dbReference type="PROSITE" id="PS50110"/>
    </source>
</evidence>
<keyword evidence="7" id="KW-0812">Transmembrane</keyword>
<dbReference type="KEGG" id="pex:IZT61_08925"/>
<dbReference type="Gene3D" id="1.10.10.60">
    <property type="entry name" value="Homeodomain-like"/>
    <property type="match status" value="2"/>
</dbReference>
<evidence type="ECO:0000256" key="6">
    <source>
        <dbReference type="PROSITE-ProRule" id="PRU00169"/>
    </source>
</evidence>
<dbReference type="InterPro" id="IPR003661">
    <property type="entry name" value="HisK_dim/P_dom"/>
</dbReference>
<dbReference type="InterPro" id="IPR011006">
    <property type="entry name" value="CheY-like_superfamily"/>
</dbReference>
<dbReference type="GO" id="GO:0043565">
    <property type="term" value="F:sequence-specific DNA binding"/>
    <property type="evidence" value="ECO:0007669"/>
    <property type="project" value="InterPro"/>
</dbReference>
<dbReference type="SUPFAM" id="SSF63829">
    <property type="entry name" value="Calcium-dependent phosphotriesterase"/>
    <property type="match status" value="2"/>
</dbReference>
<dbReference type="SMART" id="SM00342">
    <property type="entry name" value="HTH_ARAC"/>
    <property type="match status" value="1"/>
</dbReference>
<evidence type="ECO:0000256" key="5">
    <source>
        <dbReference type="ARBA" id="ARBA00023163"/>
    </source>
</evidence>
<dbReference type="SUPFAM" id="SSF46689">
    <property type="entry name" value="Homeodomain-like"/>
    <property type="match status" value="1"/>
</dbReference>
<dbReference type="RefSeq" id="WP_196100809.1">
    <property type="nucleotide sequence ID" value="NZ_CP064939.1"/>
</dbReference>
<dbReference type="InterPro" id="IPR015943">
    <property type="entry name" value="WD40/YVTN_repeat-like_dom_sf"/>
</dbReference>
<keyword evidence="8" id="KW-0732">Signal</keyword>
<dbReference type="InterPro" id="IPR011110">
    <property type="entry name" value="Reg_prop"/>
</dbReference>
<dbReference type="InterPro" id="IPR003594">
    <property type="entry name" value="HATPase_dom"/>
</dbReference>
<comment type="catalytic activity">
    <reaction evidence="1">
        <text>ATP + protein L-histidine = ADP + protein N-phospho-L-histidine.</text>
        <dbReference type="EC" id="2.7.13.3"/>
    </reaction>
</comment>
<dbReference type="InterPro" id="IPR018060">
    <property type="entry name" value="HTH_AraC"/>
</dbReference>
<dbReference type="InterPro" id="IPR013783">
    <property type="entry name" value="Ig-like_fold"/>
</dbReference>
<dbReference type="Gene3D" id="2.60.40.10">
    <property type="entry name" value="Immunoglobulins"/>
    <property type="match status" value="1"/>
</dbReference>
<dbReference type="SUPFAM" id="SSF47384">
    <property type="entry name" value="Homodimeric domain of signal transducing histidine kinase"/>
    <property type="match status" value="1"/>
</dbReference>